<feature type="binding site" evidence="3">
    <location>
        <position position="113"/>
    </location>
    <ligand>
        <name>Zn(2+)</name>
        <dbReference type="ChEBI" id="CHEBI:29105"/>
    </ligand>
</feature>
<dbReference type="STRING" id="1702221.AALO17_03410"/>
<sequence length="317" mass="36130">MKKEIVHISPYYEPRMWGGGTRLETEFHYHTDVKPLGEVYNVVALPGHADCEIQQLKMTLSELYTAAPDWFDCDTKELPIRVNILDPMDDLSIQLHPDDAFARTWNGGRGKPEAWVILDAPEDGQIQFGHYAKNRDEFVRMTENREWEKLLRYLHTPVGGFIDIPAGTLHAIGKGVLTYNISRNADLTLRLYDYDRIDPNTGTTRPIQPEAVYDNVNLPDRLIEFEMLPSSLEQGLKATRYWDEPGLYTLIRLECEDRGTFIHDRFCFLTAAKGEGTVNGIPVRQGETILVPAGMGALQICGNLDLFLASYRNREQN</sequence>
<dbReference type="GO" id="GO:0004476">
    <property type="term" value="F:mannose-6-phosphate isomerase activity"/>
    <property type="evidence" value="ECO:0007669"/>
    <property type="project" value="InterPro"/>
</dbReference>
<comment type="cofactor">
    <cofactor evidence="3">
        <name>Zn(2+)</name>
        <dbReference type="ChEBI" id="CHEBI:29105"/>
    </cofactor>
    <text evidence="3">Binds 1 zinc ion per subunit.</text>
</comment>
<dbReference type="InterPro" id="IPR014628">
    <property type="entry name" value="Man6P_isomerase_Firm_short"/>
</dbReference>
<protein>
    <submittedName>
        <fullName evidence="6">Phosphomannose isomerase</fullName>
    </submittedName>
</protein>
<dbReference type="RefSeq" id="WP_067554637.1">
    <property type="nucleotide sequence ID" value="NZ_CALFTW010000118.1"/>
</dbReference>
<dbReference type="GO" id="GO:0005975">
    <property type="term" value="P:carbohydrate metabolic process"/>
    <property type="evidence" value="ECO:0007669"/>
    <property type="project" value="InterPro"/>
</dbReference>
<feature type="domain" description="Phosphomannose isomerase type I catalytic" evidence="5">
    <location>
        <begin position="7"/>
        <end position="102"/>
    </location>
</feature>
<dbReference type="InterPro" id="IPR051804">
    <property type="entry name" value="Carb_Metab_Reg_Kinase/Isom"/>
</dbReference>
<evidence type="ECO:0000313" key="7">
    <source>
        <dbReference type="Proteomes" id="UP000069771"/>
    </source>
</evidence>
<dbReference type="PANTHER" id="PTHR42742">
    <property type="entry name" value="TRANSCRIPTIONAL REPRESSOR MPRA"/>
    <property type="match status" value="1"/>
</dbReference>
<keyword evidence="2 3" id="KW-0862">Zinc</keyword>
<keyword evidence="1 3" id="KW-0479">Metal-binding</keyword>
<dbReference type="GO" id="GO:0008270">
    <property type="term" value="F:zinc ion binding"/>
    <property type="evidence" value="ECO:0007669"/>
    <property type="project" value="InterPro"/>
</dbReference>
<feature type="binding site" evidence="3">
    <location>
        <position position="170"/>
    </location>
    <ligand>
        <name>Zn(2+)</name>
        <dbReference type="ChEBI" id="CHEBI:29105"/>
    </ligand>
</feature>
<organism evidence="6 7">
    <name type="scientific">Faecalibaculum rodentium</name>
    <dbReference type="NCBI Taxonomy" id="1702221"/>
    <lineage>
        <taxon>Bacteria</taxon>
        <taxon>Bacillati</taxon>
        <taxon>Bacillota</taxon>
        <taxon>Erysipelotrichia</taxon>
        <taxon>Erysipelotrichales</taxon>
        <taxon>Erysipelotrichaceae</taxon>
        <taxon>Faecalibaculum</taxon>
    </lineage>
</organism>
<keyword evidence="7" id="KW-1185">Reference proteome</keyword>
<evidence type="ECO:0000313" key="6">
    <source>
        <dbReference type="EMBL" id="AMK53475.1"/>
    </source>
</evidence>
<dbReference type="Proteomes" id="UP000069771">
    <property type="component" value="Chromosome"/>
</dbReference>
<accession>A0A140DS48</accession>
<keyword evidence="6" id="KW-0413">Isomerase</keyword>
<dbReference type="EMBL" id="CP011391">
    <property type="protein sequence ID" value="AMK53475.1"/>
    <property type="molecule type" value="Genomic_DNA"/>
</dbReference>
<evidence type="ECO:0000256" key="1">
    <source>
        <dbReference type="ARBA" id="ARBA00022723"/>
    </source>
</evidence>
<dbReference type="SUPFAM" id="SSF51182">
    <property type="entry name" value="RmlC-like cupins"/>
    <property type="match status" value="1"/>
</dbReference>
<reference evidence="6 7" key="1">
    <citation type="journal article" date="2016" name="Gut Pathog.">
        <title>Whole genome sequencing of "Faecalibaculum rodentium" ALO17, isolated from C57BL/6J laboratory mouse feces.</title>
        <authorList>
            <person name="Lim S."/>
            <person name="Chang D.H."/>
            <person name="Ahn S."/>
            <person name="Kim B.C."/>
        </authorList>
    </citation>
    <scope>NUCLEOTIDE SEQUENCE [LARGE SCALE GENOMIC DNA]</scope>
    <source>
        <strain evidence="6 7">Alo17</strain>
    </source>
</reference>
<dbReference type="OrthoDB" id="9808275at2"/>
<evidence type="ECO:0000259" key="5">
    <source>
        <dbReference type="Pfam" id="PF20511"/>
    </source>
</evidence>
<dbReference type="PATRIC" id="fig|1702221.3.peg.329"/>
<evidence type="ECO:0000256" key="3">
    <source>
        <dbReference type="PIRSR" id="PIRSR036894-1"/>
    </source>
</evidence>
<dbReference type="InterPro" id="IPR046457">
    <property type="entry name" value="PMI_typeI_cat"/>
</dbReference>
<dbReference type="InterPro" id="IPR011051">
    <property type="entry name" value="RmlC_Cupin_sf"/>
</dbReference>
<evidence type="ECO:0000256" key="2">
    <source>
        <dbReference type="ARBA" id="ARBA00022833"/>
    </source>
</evidence>
<name>A0A140DS48_9FIRM</name>
<evidence type="ECO:0000256" key="4">
    <source>
        <dbReference type="PIRSR" id="PIRSR036894-2"/>
    </source>
</evidence>
<dbReference type="Pfam" id="PF20511">
    <property type="entry name" value="PMI_typeI_cat"/>
    <property type="match status" value="1"/>
</dbReference>
<gene>
    <name evidence="6" type="ORF">AALO17_03410</name>
</gene>
<dbReference type="InterPro" id="IPR014710">
    <property type="entry name" value="RmlC-like_jellyroll"/>
</dbReference>
<dbReference type="PANTHER" id="PTHR42742:SF3">
    <property type="entry name" value="FRUCTOKINASE"/>
    <property type="match status" value="1"/>
</dbReference>
<dbReference type="AlphaFoldDB" id="A0A140DS48"/>
<dbReference type="Gene3D" id="2.60.120.10">
    <property type="entry name" value="Jelly Rolls"/>
    <property type="match status" value="2"/>
</dbReference>
<feature type="active site" evidence="4">
    <location>
        <position position="190"/>
    </location>
</feature>
<dbReference type="CDD" id="cd07010">
    <property type="entry name" value="cupin_PMI_type_I_N_bac"/>
    <property type="match status" value="1"/>
</dbReference>
<proteinExistence type="predicted"/>
<dbReference type="KEGG" id="fro:AALO17_03410"/>
<dbReference type="GeneID" id="78477206"/>
<feature type="binding site" evidence="3">
    <location>
        <position position="96"/>
    </location>
    <ligand>
        <name>Zn(2+)</name>
        <dbReference type="ChEBI" id="CHEBI:29105"/>
    </ligand>
</feature>
<dbReference type="PIRSF" id="PIRSF036894">
    <property type="entry name" value="PMI_Firm_short"/>
    <property type="match status" value="1"/>
</dbReference>